<dbReference type="PANTHER" id="PTHR16950:SF25">
    <property type="entry name" value="ZINC TRANSPORTER SLC39A7"/>
    <property type="match status" value="1"/>
</dbReference>
<evidence type="ECO:0000313" key="11">
    <source>
        <dbReference type="WBParaSite" id="jg23048"/>
    </source>
</evidence>
<feature type="region of interest" description="Disordered" evidence="7">
    <location>
        <begin position="28"/>
        <end position="122"/>
    </location>
</feature>
<accession>A0A915DUD6</accession>
<feature type="compositionally biased region" description="Basic and acidic residues" evidence="7">
    <location>
        <begin position="210"/>
        <end position="219"/>
    </location>
</feature>
<sequence length="623" mass="69482">MIRLKLVVLLTFAVLSINFLLSHGHSHSNEPPHMKYSQQVNEAAQTEFEEEESHGHTHSHTHSHSHSHSHGGHDHLDEEEEHHAHGGCSHGHAHEQDHGHSHEAKQDSKHSHGHGQGGRTKSKEYILRFHERSKIRLWVYSIGSTLLISAFPCFILAFIPIQANTTENSALLKVLLAIGAGGLLGDTFLHLIPHATPAGSGHGHTHSHSHGGEGHSHEPHDLSVGGWVLGGFVIFFIVEKFVRILRGEDGHSHSHSHAPVSALTSHKKSKQSDSQSQDSEDVETEEDGTKQVEKAVEQVQEVPRIRVAAFLNFVADFMHNFTDGLAIGASFIAGSTVGLVTMVTVLVHEIPHEIGDFAILVQSGCSKRKAMGIQLLTALGALFGCVLSLWSVDAYAMAEAAEQSWCSHLQLEVLSTLLQCPLFLSCWRESPHFGRVLKNNRIFVRFPVSRVNCVATRLNGTSSTVGCAIEKKINKIRSKPPVCMREILYQRKKAFIHRNMWKAAWYDCGRRKVSFVRSMVVIWGTDEDGKTVLYIQGSLREDSRLYLRDRHSGGGREKNTRDRMSRHDLGREKFIEECGRKDEKQCTISDQIKSWEPALIGTVTSFPWIHRSFALSLKPSFAC</sequence>
<feature type="transmembrane region" description="Helical" evidence="8">
    <location>
        <begin position="375"/>
        <end position="398"/>
    </location>
</feature>
<organism evidence="10 11">
    <name type="scientific">Ditylenchus dipsaci</name>
    <dbReference type="NCBI Taxonomy" id="166011"/>
    <lineage>
        <taxon>Eukaryota</taxon>
        <taxon>Metazoa</taxon>
        <taxon>Ecdysozoa</taxon>
        <taxon>Nematoda</taxon>
        <taxon>Chromadorea</taxon>
        <taxon>Rhabditida</taxon>
        <taxon>Tylenchina</taxon>
        <taxon>Tylenchomorpha</taxon>
        <taxon>Sphaerularioidea</taxon>
        <taxon>Anguinidae</taxon>
        <taxon>Anguininae</taxon>
        <taxon>Ditylenchus</taxon>
    </lineage>
</organism>
<feature type="transmembrane region" description="Helical" evidence="8">
    <location>
        <begin position="224"/>
        <end position="242"/>
    </location>
</feature>
<evidence type="ECO:0000256" key="3">
    <source>
        <dbReference type="ARBA" id="ARBA00022692"/>
    </source>
</evidence>
<evidence type="ECO:0000256" key="2">
    <source>
        <dbReference type="ARBA" id="ARBA00022448"/>
    </source>
</evidence>
<dbReference type="Pfam" id="PF02535">
    <property type="entry name" value="Zip"/>
    <property type="match status" value="1"/>
</dbReference>
<keyword evidence="5 8" id="KW-0472">Membrane</keyword>
<comment type="subcellular location">
    <subcellularLocation>
        <location evidence="1">Membrane</location>
        <topology evidence="1">Multi-pass membrane protein</topology>
    </subcellularLocation>
</comment>
<name>A0A915DUD6_9BILA</name>
<evidence type="ECO:0000256" key="7">
    <source>
        <dbReference type="SAM" id="MobiDB-lite"/>
    </source>
</evidence>
<evidence type="ECO:0000256" key="6">
    <source>
        <dbReference type="ARBA" id="ARBA00038485"/>
    </source>
</evidence>
<evidence type="ECO:0000256" key="8">
    <source>
        <dbReference type="SAM" id="Phobius"/>
    </source>
</evidence>
<keyword evidence="10" id="KW-1185">Reference proteome</keyword>
<reference evidence="11" key="1">
    <citation type="submission" date="2022-11" db="UniProtKB">
        <authorList>
            <consortium name="WormBaseParasite"/>
        </authorList>
    </citation>
    <scope>IDENTIFICATION</scope>
</reference>
<proteinExistence type="inferred from homology"/>
<dbReference type="AlphaFoldDB" id="A0A915DUD6"/>
<comment type="similarity">
    <text evidence="6">Belongs to the ZIP transporter (TC 2.A.5) family. KE4/Catsup subfamily.</text>
</comment>
<dbReference type="GO" id="GO:0005385">
    <property type="term" value="F:zinc ion transmembrane transporter activity"/>
    <property type="evidence" value="ECO:0007669"/>
    <property type="project" value="TreeGrafter"/>
</dbReference>
<feature type="compositionally biased region" description="Basic and acidic residues" evidence="7">
    <location>
        <begin position="71"/>
        <end position="84"/>
    </location>
</feature>
<dbReference type="GO" id="GO:0006882">
    <property type="term" value="P:intracellular zinc ion homeostasis"/>
    <property type="evidence" value="ECO:0007669"/>
    <property type="project" value="TreeGrafter"/>
</dbReference>
<evidence type="ECO:0000256" key="4">
    <source>
        <dbReference type="ARBA" id="ARBA00022989"/>
    </source>
</evidence>
<evidence type="ECO:0000256" key="9">
    <source>
        <dbReference type="SAM" id="SignalP"/>
    </source>
</evidence>
<feature type="chain" id="PRO_5037320313" evidence="9">
    <location>
        <begin position="25"/>
        <end position="623"/>
    </location>
</feature>
<keyword evidence="2" id="KW-0813">Transport</keyword>
<evidence type="ECO:0000256" key="1">
    <source>
        <dbReference type="ARBA" id="ARBA00004141"/>
    </source>
</evidence>
<feature type="compositionally biased region" description="Basic and acidic residues" evidence="7">
    <location>
        <begin position="92"/>
        <end position="110"/>
    </location>
</feature>
<evidence type="ECO:0000313" key="10">
    <source>
        <dbReference type="Proteomes" id="UP000887574"/>
    </source>
</evidence>
<dbReference type="PANTHER" id="PTHR16950">
    <property type="entry name" value="ZINC TRANSPORTER SLC39A7 HISTIDINE-RICH MEMBRANE PROTEIN KE4"/>
    <property type="match status" value="1"/>
</dbReference>
<feature type="region of interest" description="Disordered" evidence="7">
    <location>
        <begin position="253"/>
        <end position="292"/>
    </location>
</feature>
<keyword evidence="3 8" id="KW-0812">Transmembrane</keyword>
<evidence type="ECO:0000256" key="5">
    <source>
        <dbReference type="ARBA" id="ARBA00023136"/>
    </source>
</evidence>
<protein>
    <submittedName>
        <fullName evidence="11">Zinc transporter</fullName>
    </submittedName>
</protein>
<feature type="compositionally biased region" description="Basic residues" evidence="7">
    <location>
        <begin position="56"/>
        <end position="70"/>
    </location>
</feature>
<dbReference type="GO" id="GO:0016020">
    <property type="term" value="C:membrane"/>
    <property type="evidence" value="ECO:0007669"/>
    <property type="project" value="UniProtKB-SubCell"/>
</dbReference>
<feature type="transmembrane region" description="Helical" evidence="8">
    <location>
        <begin position="137"/>
        <end position="159"/>
    </location>
</feature>
<dbReference type="InterPro" id="IPR003689">
    <property type="entry name" value="ZIP"/>
</dbReference>
<feature type="transmembrane region" description="Helical" evidence="8">
    <location>
        <begin position="171"/>
        <end position="192"/>
    </location>
</feature>
<keyword evidence="4 8" id="KW-1133">Transmembrane helix</keyword>
<feature type="signal peptide" evidence="9">
    <location>
        <begin position="1"/>
        <end position="24"/>
    </location>
</feature>
<dbReference type="WBParaSite" id="jg23048">
    <property type="protein sequence ID" value="jg23048"/>
    <property type="gene ID" value="jg23048"/>
</dbReference>
<dbReference type="Proteomes" id="UP000887574">
    <property type="component" value="Unplaced"/>
</dbReference>
<feature type="region of interest" description="Disordered" evidence="7">
    <location>
        <begin position="198"/>
        <end position="219"/>
    </location>
</feature>
<keyword evidence="9" id="KW-0732">Signal</keyword>